<protein>
    <recommendedName>
        <fullName evidence="1">DUF6688 domain-containing protein</fullName>
    </recommendedName>
</protein>
<feature type="domain" description="DUF6688" evidence="1">
    <location>
        <begin position="1"/>
        <end position="81"/>
    </location>
</feature>
<keyword evidence="3" id="KW-1185">Reference proteome</keyword>
<dbReference type="InterPro" id="IPR056491">
    <property type="entry name" value="DUF6688_C"/>
</dbReference>
<accession>A0A7X5C411</accession>
<evidence type="ECO:0000313" key="2">
    <source>
        <dbReference type="EMBL" id="NBC72870.1"/>
    </source>
</evidence>
<evidence type="ECO:0000313" key="3">
    <source>
        <dbReference type="Proteomes" id="UP000558113"/>
    </source>
</evidence>
<evidence type="ECO:0000259" key="1">
    <source>
        <dbReference type="Pfam" id="PF23543"/>
    </source>
</evidence>
<dbReference type="Proteomes" id="UP000558113">
    <property type="component" value="Unassembled WGS sequence"/>
</dbReference>
<dbReference type="Pfam" id="PF23543">
    <property type="entry name" value="DUF6688_C"/>
    <property type="match status" value="1"/>
</dbReference>
<name>A0A7X5C411_9BACL</name>
<sequence>MNRQLLIANAFENVLEQHMPASHRMIRRLYDSWGYPVSRHIRSQLAADVVYLAMKPLEWFFLLVLYTVDRRPEDRIQAQYSGFGRKASARPDANRIG</sequence>
<dbReference type="EMBL" id="JAAAMU010000023">
    <property type="protein sequence ID" value="NBC72870.1"/>
    <property type="molecule type" value="Genomic_DNA"/>
</dbReference>
<organism evidence="2 3">
    <name type="scientific">Paenibacillus sacheonensis</name>
    <dbReference type="NCBI Taxonomy" id="742054"/>
    <lineage>
        <taxon>Bacteria</taxon>
        <taxon>Bacillati</taxon>
        <taxon>Bacillota</taxon>
        <taxon>Bacilli</taxon>
        <taxon>Bacillales</taxon>
        <taxon>Paenibacillaceae</taxon>
        <taxon>Paenibacillus</taxon>
    </lineage>
</organism>
<gene>
    <name evidence="2" type="ORF">GT003_28140</name>
</gene>
<dbReference type="AlphaFoldDB" id="A0A7X5C411"/>
<reference evidence="2 3" key="1">
    <citation type="submission" date="2020-01" db="EMBL/GenBank/DDBJ databases">
        <title>Paenibacillus soybeanensis sp. nov. isolated from the nodules of soybean (Glycine max(L.) Merr).</title>
        <authorList>
            <person name="Wang H."/>
        </authorList>
    </citation>
    <scope>NUCLEOTIDE SEQUENCE [LARGE SCALE GENOMIC DNA]</scope>
    <source>
        <strain evidence="2 3">DSM 23054</strain>
    </source>
</reference>
<proteinExistence type="predicted"/>
<comment type="caution">
    <text evidence="2">The sequence shown here is derived from an EMBL/GenBank/DDBJ whole genome shotgun (WGS) entry which is preliminary data.</text>
</comment>
<dbReference type="OrthoDB" id="748630at2"/>